<protein>
    <submittedName>
        <fullName evidence="5">Aspartate--ammonia ligase</fullName>
    </submittedName>
</protein>
<evidence type="ECO:0000256" key="1">
    <source>
        <dbReference type="ARBA" id="ARBA00022490"/>
    </source>
</evidence>
<evidence type="ECO:0000256" key="3">
    <source>
        <dbReference type="ARBA" id="ARBA00022741"/>
    </source>
</evidence>
<dbReference type="PANTHER" id="PTHR30073:SF5">
    <property type="entry name" value="ASPARTATE--AMMONIA LIGASE"/>
    <property type="match status" value="1"/>
</dbReference>
<evidence type="ECO:0000313" key="5">
    <source>
        <dbReference type="EMBL" id="GFU18696.1"/>
    </source>
</evidence>
<reference evidence="5" key="1">
    <citation type="submission" date="2020-08" db="EMBL/GenBank/DDBJ databases">
        <title>Multicomponent nature underlies the extraordinary mechanical properties of spider dragline silk.</title>
        <authorList>
            <person name="Kono N."/>
            <person name="Nakamura H."/>
            <person name="Mori M."/>
            <person name="Yoshida Y."/>
            <person name="Ohtoshi R."/>
            <person name="Malay A.D."/>
            <person name="Moran D.A.P."/>
            <person name="Tomita M."/>
            <person name="Numata K."/>
            <person name="Arakawa K."/>
        </authorList>
    </citation>
    <scope>NUCLEOTIDE SEQUENCE</scope>
</reference>
<dbReference type="AlphaFoldDB" id="A0A8X6QH72"/>
<comment type="caution">
    <text evidence="5">The sequence shown here is derived from an EMBL/GenBank/DDBJ whole genome shotgun (WGS) entry which is preliminary data.</text>
</comment>
<dbReference type="InterPro" id="IPR045864">
    <property type="entry name" value="aa-tRNA-synth_II/BPL/LPL"/>
</dbReference>
<dbReference type="GO" id="GO:0005829">
    <property type="term" value="C:cytosol"/>
    <property type="evidence" value="ECO:0007669"/>
    <property type="project" value="TreeGrafter"/>
</dbReference>
<keyword evidence="4" id="KW-0067">ATP-binding</keyword>
<keyword evidence="1" id="KW-0963">Cytoplasm</keyword>
<dbReference type="GO" id="GO:0004071">
    <property type="term" value="F:aspartate-ammonia ligase activity"/>
    <property type="evidence" value="ECO:0007669"/>
    <property type="project" value="InterPro"/>
</dbReference>
<dbReference type="GO" id="GO:0006529">
    <property type="term" value="P:asparagine biosynthetic process"/>
    <property type="evidence" value="ECO:0007669"/>
    <property type="project" value="InterPro"/>
</dbReference>
<dbReference type="PANTHER" id="PTHR30073">
    <property type="entry name" value="ASPARTATE--AMMONIA LIGASE"/>
    <property type="match status" value="1"/>
</dbReference>
<sequence length="138" mass="15971">MFVETESGINDDLNGYERPVTFDLKCGISASVVQSLAKWKRLALMMYKFEVYEGLYANMNAIRRDEDVGKTKSEESTGSRLEYDDWGFECIFWFIMKELHTALELSSMESGVKTKILIKQLGYEASNRLVTFHKCLRQ</sequence>
<proteinExistence type="predicted"/>
<dbReference type="EMBL" id="BMAW01080242">
    <property type="protein sequence ID" value="GFU18696.1"/>
    <property type="molecule type" value="Genomic_DNA"/>
</dbReference>
<evidence type="ECO:0000313" key="6">
    <source>
        <dbReference type="Proteomes" id="UP000887013"/>
    </source>
</evidence>
<dbReference type="GO" id="GO:0005524">
    <property type="term" value="F:ATP binding"/>
    <property type="evidence" value="ECO:0007669"/>
    <property type="project" value="UniProtKB-KW"/>
</dbReference>
<dbReference type="Gene3D" id="3.30.930.10">
    <property type="entry name" value="Bira Bifunctional Protein, Domain 2"/>
    <property type="match status" value="1"/>
</dbReference>
<dbReference type="OrthoDB" id="396916at2759"/>
<keyword evidence="6" id="KW-1185">Reference proteome</keyword>
<accession>A0A8X6QH72</accession>
<organism evidence="5 6">
    <name type="scientific">Nephila pilipes</name>
    <name type="common">Giant wood spider</name>
    <name type="synonym">Nephila maculata</name>
    <dbReference type="NCBI Taxonomy" id="299642"/>
    <lineage>
        <taxon>Eukaryota</taxon>
        <taxon>Metazoa</taxon>
        <taxon>Ecdysozoa</taxon>
        <taxon>Arthropoda</taxon>
        <taxon>Chelicerata</taxon>
        <taxon>Arachnida</taxon>
        <taxon>Araneae</taxon>
        <taxon>Araneomorphae</taxon>
        <taxon>Entelegynae</taxon>
        <taxon>Araneoidea</taxon>
        <taxon>Nephilidae</taxon>
        <taxon>Nephila</taxon>
    </lineage>
</organism>
<dbReference type="SUPFAM" id="SSF55681">
    <property type="entry name" value="Class II aaRS and biotin synthetases"/>
    <property type="match status" value="1"/>
</dbReference>
<evidence type="ECO:0000256" key="4">
    <source>
        <dbReference type="ARBA" id="ARBA00022840"/>
    </source>
</evidence>
<name>A0A8X6QH72_NEPPI</name>
<keyword evidence="2 5" id="KW-0436">Ligase</keyword>
<gene>
    <name evidence="5" type="primary">asnA</name>
    <name evidence="5" type="ORF">NPIL_578761</name>
</gene>
<dbReference type="InterPro" id="IPR004618">
    <property type="entry name" value="AsnA"/>
</dbReference>
<keyword evidence="3" id="KW-0547">Nucleotide-binding</keyword>
<evidence type="ECO:0000256" key="2">
    <source>
        <dbReference type="ARBA" id="ARBA00022598"/>
    </source>
</evidence>
<dbReference type="Pfam" id="PF03590">
    <property type="entry name" value="AsnA"/>
    <property type="match status" value="1"/>
</dbReference>
<dbReference type="Proteomes" id="UP000887013">
    <property type="component" value="Unassembled WGS sequence"/>
</dbReference>